<dbReference type="InterPro" id="IPR011009">
    <property type="entry name" value="Kinase-like_dom_sf"/>
</dbReference>
<dbReference type="GO" id="GO:0004674">
    <property type="term" value="F:protein serine/threonine kinase activity"/>
    <property type="evidence" value="ECO:0007669"/>
    <property type="project" value="UniProtKB-KW"/>
</dbReference>
<keyword evidence="4" id="KW-0723">Serine/threonine-protein kinase</keyword>
<comment type="catalytic activity">
    <reaction evidence="11">
        <text>L-seryl-[protein] + ATP = O-phospho-L-seryl-[protein] + ADP + H(+)</text>
        <dbReference type="Rhea" id="RHEA:17989"/>
        <dbReference type="Rhea" id="RHEA-COMP:9863"/>
        <dbReference type="Rhea" id="RHEA-COMP:11604"/>
        <dbReference type="ChEBI" id="CHEBI:15378"/>
        <dbReference type="ChEBI" id="CHEBI:29999"/>
        <dbReference type="ChEBI" id="CHEBI:30616"/>
        <dbReference type="ChEBI" id="CHEBI:83421"/>
        <dbReference type="ChEBI" id="CHEBI:456216"/>
        <dbReference type="EC" id="2.7.11.1"/>
    </reaction>
</comment>
<feature type="region of interest" description="Disordered" evidence="12">
    <location>
        <begin position="891"/>
        <end position="1035"/>
    </location>
</feature>
<feature type="compositionally biased region" description="Polar residues" evidence="12">
    <location>
        <begin position="511"/>
        <end position="524"/>
    </location>
</feature>
<feature type="compositionally biased region" description="Polar residues" evidence="12">
    <location>
        <begin position="862"/>
        <end position="874"/>
    </location>
</feature>
<name>A0AAN6NZ48_9PEZI</name>
<dbReference type="EC" id="2.7.11.1" evidence="2"/>
<evidence type="ECO:0000256" key="8">
    <source>
        <dbReference type="ARBA" id="ARBA00022777"/>
    </source>
</evidence>
<feature type="compositionally biased region" description="Low complexity" evidence="12">
    <location>
        <begin position="388"/>
        <end position="398"/>
    </location>
</feature>
<dbReference type="InterPro" id="IPR008271">
    <property type="entry name" value="Ser/Thr_kinase_AS"/>
</dbReference>
<feature type="compositionally biased region" description="Polar residues" evidence="12">
    <location>
        <begin position="891"/>
        <end position="903"/>
    </location>
</feature>
<keyword evidence="5" id="KW-0597">Phosphoprotein</keyword>
<dbReference type="SUPFAM" id="SSF56112">
    <property type="entry name" value="Protein kinase-like (PK-like)"/>
    <property type="match status" value="1"/>
</dbReference>
<dbReference type="FunFam" id="1.10.510.10:FF:000441">
    <property type="entry name" value="Serine/threonine protein kinase"/>
    <property type="match status" value="1"/>
</dbReference>
<keyword evidence="9" id="KW-0067">ATP-binding</keyword>
<feature type="region of interest" description="Disordered" evidence="12">
    <location>
        <begin position="770"/>
        <end position="839"/>
    </location>
</feature>
<gene>
    <name evidence="14" type="ORF">QBC32DRAFT_257323</name>
</gene>
<dbReference type="Proteomes" id="UP001303222">
    <property type="component" value="Unassembled WGS sequence"/>
</dbReference>
<dbReference type="GO" id="GO:0000147">
    <property type="term" value="P:actin cortical patch assembly"/>
    <property type="evidence" value="ECO:0007669"/>
    <property type="project" value="TreeGrafter"/>
</dbReference>
<comment type="caution">
    <text evidence="14">The sequence shown here is derived from an EMBL/GenBank/DDBJ whole genome shotgun (WGS) entry which is preliminary data.</text>
</comment>
<reference evidence="14" key="2">
    <citation type="submission" date="2023-06" db="EMBL/GenBank/DDBJ databases">
        <authorList>
            <consortium name="Lawrence Berkeley National Laboratory"/>
            <person name="Mondo S.J."/>
            <person name="Hensen N."/>
            <person name="Bonometti L."/>
            <person name="Westerberg I."/>
            <person name="Brannstrom I.O."/>
            <person name="Guillou S."/>
            <person name="Cros-Aarteil S."/>
            <person name="Calhoun S."/>
            <person name="Haridas S."/>
            <person name="Kuo A."/>
            <person name="Pangilinan J."/>
            <person name="Riley R."/>
            <person name="Labutti K."/>
            <person name="Andreopoulos B."/>
            <person name="Lipzen A."/>
            <person name="Chen C."/>
            <person name="Yanf M."/>
            <person name="Daum C."/>
            <person name="Ng V."/>
            <person name="Clum A."/>
            <person name="Steindorff A."/>
            <person name="Ohm R."/>
            <person name="Martin F."/>
            <person name="Silar P."/>
            <person name="Natvig D."/>
            <person name="Lalanne C."/>
            <person name="Gautier V."/>
            <person name="Ament-Velasquez S.L."/>
            <person name="Kruys A."/>
            <person name="Hutchinson M.I."/>
            <person name="Powell A.J."/>
            <person name="Barry K."/>
            <person name="Miller A.N."/>
            <person name="Grigoriev I.V."/>
            <person name="Debuchy R."/>
            <person name="Gladieux P."/>
            <person name="Thoren M.H."/>
            <person name="Johannesson H."/>
        </authorList>
    </citation>
    <scope>NUCLEOTIDE SEQUENCE</scope>
    <source>
        <strain evidence="14">CBS 626.80</strain>
    </source>
</reference>
<dbReference type="SMART" id="SM00220">
    <property type="entry name" value="S_TKc"/>
    <property type="match status" value="1"/>
</dbReference>
<feature type="compositionally biased region" description="Polar residues" evidence="12">
    <location>
        <begin position="657"/>
        <end position="668"/>
    </location>
</feature>
<comment type="subcellular location">
    <subcellularLocation>
        <location evidence="1">Cytoplasm</location>
    </subcellularLocation>
</comment>
<evidence type="ECO:0000256" key="3">
    <source>
        <dbReference type="ARBA" id="ARBA00022490"/>
    </source>
</evidence>
<evidence type="ECO:0000256" key="7">
    <source>
        <dbReference type="ARBA" id="ARBA00022741"/>
    </source>
</evidence>
<evidence type="ECO:0000256" key="5">
    <source>
        <dbReference type="ARBA" id="ARBA00022553"/>
    </source>
</evidence>
<accession>A0AAN6NZ48</accession>
<evidence type="ECO:0000256" key="12">
    <source>
        <dbReference type="SAM" id="MobiDB-lite"/>
    </source>
</evidence>
<comment type="catalytic activity">
    <reaction evidence="10">
        <text>L-threonyl-[protein] + ATP = O-phospho-L-threonyl-[protein] + ADP + H(+)</text>
        <dbReference type="Rhea" id="RHEA:46608"/>
        <dbReference type="Rhea" id="RHEA-COMP:11060"/>
        <dbReference type="Rhea" id="RHEA-COMP:11605"/>
        <dbReference type="ChEBI" id="CHEBI:15378"/>
        <dbReference type="ChEBI" id="CHEBI:30013"/>
        <dbReference type="ChEBI" id="CHEBI:30616"/>
        <dbReference type="ChEBI" id="CHEBI:61977"/>
        <dbReference type="ChEBI" id="CHEBI:456216"/>
        <dbReference type="EC" id="2.7.11.1"/>
    </reaction>
</comment>
<evidence type="ECO:0000256" key="10">
    <source>
        <dbReference type="ARBA" id="ARBA00047899"/>
    </source>
</evidence>
<feature type="domain" description="Protein kinase" evidence="13">
    <location>
        <begin position="51"/>
        <end position="327"/>
    </location>
</feature>
<dbReference type="GO" id="GO:0007015">
    <property type="term" value="P:actin filament organization"/>
    <property type="evidence" value="ECO:0007669"/>
    <property type="project" value="TreeGrafter"/>
</dbReference>
<evidence type="ECO:0000313" key="15">
    <source>
        <dbReference type="Proteomes" id="UP001303222"/>
    </source>
</evidence>
<evidence type="ECO:0000256" key="4">
    <source>
        <dbReference type="ARBA" id="ARBA00022527"/>
    </source>
</evidence>
<dbReference type="CDD" id="cd14037">
    <property type="entry name" value="STKc_NAK_like"/>
    <property type="match status" value="1"/>
</dbReference>
<dbReference type="Gene3D" id="1.10.510.10">
    <property type="entry name" value="Transferase(Phosphotransferase) domain 1"/>
    <property type="match status" value="1"/>
</dbReference>
<dbReference type="PROSITE" id="PS50011">
    <property type="entry name" value="PROTEIN_KINASE_DOM"/>
    <property type="match status" value="1"/>
</dbReference>
<keyword evidence="3" id="KW-0963">Cytoplasm</keyword>
<evidence type="ECO:0000256" key="9">
    <source>
        <dbReference type="ARBA" id="ARBA00022840"/>
    </source>
</evidence>
<keyword evidence="6" id="KW-0808">Transferase</keyword>
<feature type="region of interest" description="Disordered" evidence="12">
    <location>
        <begin position="614"/>
        <end position="670"/>
    </location>
</feature>
<keyword evidence="15" id="KW-1185">Reference proteome</keyword>
<feature type="compositionally biased region" description="Basic and acidic residues" evidence="12">
    <location>
        <begin position="726"/>
        <end position="735"/>
    </location>
</feature>
<sequence>MASFGQAVPAAAPRPGPYGAAYGAPVAVSAPAAPVGTFAPGTKIQCGSHRVVIQKYLSEGGFAHVYLVKLPAAVNGTDLAVLKRVAVPDKEALRGMRTEVETMKRLKGHKAIVTYIDSHASEMRGTGGYEVFLLMEYCNGGGLIDFMNTRLQHRLTEPEILNIFSDVAEGVACMHYLKPPLLHRDLKVENVLINMIGSVRKFKLCDFGSAAPPRPAPTTVTECRLVDEDIQKHTTMQYRSPEMVDVYRKQPIDEKSDIWALGVLLYKLCYYTTPFEEGGTLAILNASYKFHSYPVFSDRLKKLIAWMLQENQQARPNIYQVLREACAMQGKESPVKDIYTGTHADTREREHSQSQVKSPPVVGAVFAVPVVQQQVIPEVERMRRGRLPAPSQPVSQPTTPSPGPGKVTNGDPFAALDTKLPLKNADELSNKFPTLDQFSLLHDRGTKFDFDSGVAQPPQQQKDISQRVAERLADEVFKVKPSPSPTPVPVSQRVSLDLNKGNPYAAAMESQRMSPSVNPASTLPRQGEPSRASAIISSIPELQTISSPNSQSPFQSPPPTRPKMVSTGTMTESPPPVYRFPPAEHHRAASVPRQHETGPTSFTRAATTVLLSPGAAESPNAPLQGKMHTAQGHHPRSSRPSLEGGRPSFDACDLPTRSKQQESNSRSRPASIYLESDLNYLREKEAAAKPLHSPSLSASRFSFDKGPPSPKLEEERNIRSSVEFLRSMEDSDTKKKDKGAKHHSKRSSLSSLSAGTKNLFAGKFGDAFKRFEGGAGNSGPPRTPSPLKDIDGELDRFNKLTPIAGSEATDDRSDDGRRFGDDNADDMTPEMRREEEARMLAAEEARVAAAQAEYRARVAQRTGTGSATAPTPLSKSIGGVPRAVSIQNKVQSLLDESSRSAPVSRTAHGYGHYTDADAGGPRGSTDSLGDSRPSVAKKPITIIGQAVTGSLPRPPTSSGMSMNMTGAKPPAAPPKPTRLTANLTAGGGAGSPPRQSYSTSTMSLHKQLRPGTSSSSLIDMDRSDSIGARAGGAPDYSRASREALVAVEGLPGQNSPMLLQMSAAEKDDYIKDFQKRFPSLTSIEMVETDVGAGSGTTGGGDGEWTDAR</sequence>
<feature type="region of interest" description="Disordered" evidence="12">
    <location>
        <begin position="689"/>
        <end position="752"/>
    </location>
</feature>
<keyword evidence="8" id="KW-0418">Kinase</keyword>
<feature type="compositionally biased region" description="Gly residues" evidence="12">
    <location>
        <begin position="1092"/>
        <end position="1102"/>
    </location>
</feature>
<evidence type="ECO:0000259" key="13">
    <source>
        <dbReference type="PROSITE" id="PS50011"/>
    </source>
</evidence>
<dbReference type="PANTHER" id="PTHR22967:SF57">
    <property type="entry name" value="AUXILIN, ISOFORM A-RELATED"/>
    <property type="match status" value="1"/>
</dbReference>
<evidence type="ECO:0000313" key="14">
    <source>
        <dbReference type="EMBL" id="KAK3953639.1"/>
    </source>
</evidence>
<feature type="compositionally biased region" description="Polar residues" evidence="12">
    <location>
        <begin position="993"/>
        <end position="1017"/>
    </location>
</feature>
<dbReference type="AlphaFoldDB" id="A0AAN6NZ48"/>
<evidence type="ECO:0000256" key="6">
    <source>
        <dbReference type="ARBA" id="ARBA00022679"/>
    </source>
</evidence>
<evidence type="ECO:0000256" key="11">
    <source>
        <dbReference type="ARBA" id="ARBA00048679"/>
    </source>
</evidence>
<dbReference type="InterPro" id="IPR000719">
    <property type="entry name" value="Prot_kinase_dom"/>
</dbReference>
<feature type="compositionally biased region" description="Basic and acidic residues" evidence="12">
    <location>
        <begin position="809"/>
        <end position="821"/>
    </location>
</feature>
<dbReference type="PANTHER" id="PTHR22967">
    <property type="entry name" value="SERINE/THREONINE PROTEIN KINASE"/>
    <property type="match status" value="1"/>
</dbReference>
<feature type="compositionally biased region" description="Basic residues" evidence="12">
    <location>
        <begin position="736"/>
        <end position="746"/>
    </location>
</feature>
<feature type="region of interest" description="Disordered" evidence="12">
    <location>
        <begin position="1088"/>
        <end position="1108"/>
    </location>
</feature>
<evidence type="ECO:0000256" key="2">
    <source>
        <dbReference type="ARBA" id="ARBA00012513"/>
    </source>
</evidence>
<evidence type="ECO:0000256" key="1">
    <source>
        <dbReference type="ARBA" id="ARBA00004496"/>
    </source>
</evidence>
<feature type="region of interest" description="Disordered" evidence="12">
    <location>
        <begin position="861"/>
        <end position="880"/>
    </location>
</feature>
<protein>
    <recommendedName>
        <fullName evidence="2">non-specific serine/threonine protein kinase</fullName>
        <ecNumber evidence="2">2.7.11.1</ecNumber>
    </recommendedName>
</protein>
<reference evidence="14" key="1">
    <citation type="journal article" date="2023" name="Mol. Phylogenet. Evol.">
        <title>Genome-scale phylogeny and comparative genomics of the fungal order Sordariales.</title>
        <authorList>
            <person name="Hensen N."/>
            <person name="Bonometti L."/>
            <person name="Westerberg I."/>
            <person name="Brannstrom I.O."/>
            <person name="Guillou S."/>
            <person name="Cros-Aarteil S."/>
            <person name="Calhoun S."/>
            <person name="Haridas S."/>
            <person name="Kuo A."/>
            <person name="Mondo S."/>
            <person name="Pangilinan J."/>
            <person name="Riley R."/>
            <person name="LaButti K."/>
            <person name="Andreopoulos B."/>
            <person name="Lipzen A."/>
            <person name="Chen C."/>
            <person name="Yan M."/>
            <person name="Daum C."/>
            <person name="Ng V."/>
            <person name="Clum A."/>
            <person name="Steindorff A."/>
            <person name="Ohm R.A."/>
            <person name="Martin F."/>
            <person name="Silar P."/>
            <person name="Natvig D.O."/>
            <person name="Lalanne C."/>
            <person name="Gautier V."/>
            <person name="Ament-Velasquez S.L."/>
            <person name="Kruys A."/>
            <person name="Hutchinson M.I."/>
            <person name="Powell A.J."/>
            <person name="Barry K."/>
            <person name="Miller A.N."/>
            <person name="Grigoriev I.V."/>
            <person name="Debuchy R."/>
            <person name="Gladieux P."/>
            <person name="Hiltunen Thoren M."/>
            <person name="Johannesson H."/>
        </authorList>
    </citation>
    <scope>NUCLEOTIDE SEQUENCE</scope>
    <source>
        <strain evidence="14">CBS 626.80</strain>
    </source>
</reference>
<dbReference type="GO" id="GO:0005737">
    <property type="term" value="C:cytoplasm"/>
    <property type="evidence" value="ECO:0007669"/>
    <property type="project" value="UniProtKB-SubCell"/>
</dbReference>
<proteinExistence type="predicted"/>
<feature type="region of interest" description="Disordered" evidence="12">
    <location>
        <begin position="379"/>
        <end position="414"/>
    </location>
</feature>
<dbReference type="Pfam" id="PF00069">
    <property type="entry name" value="Pkinase"/>
    <property type="match status" value="1"/>
</dbReference>
<feature type="compositionally biased region" description="Basic and acidic residues" evidence="12">
    <location>
        <begin position="788"/>
        <end position="798"/>
    </location>
</feature>
<feature type="compositionally biased region" description="Basic and acidic residues" evidence="12">
    <location>
        <begin position="829"/>
        <end position="839"/>
    </location>
</feature>
<dbReference type="EMBL" id="MU859102">
    <property type="protein sequence ID" value="KAK3953639.1"/>
    <property type="molecule type" value="Genomic_DNA"/>
</dbReference>
<feature type="region of interest" description="Disordered" evidence="12">
    <location>
        <begin position="507"/>
        <end position="600"/>
    </location>
</feature>
<dbReference type="PROSITE" id="PS00108">
    <property type="entry name" value="PROTEIN_KINASE_ST"/>
    <property type="match status" value="1"/>
</dbReference>
<dbReference type="GO" id="GO:0005524">
    <property type="term" value="F:ATP binding"/>
    <property type="evidence" value="ECO:0007669"/>
    <property type="project" value="UniProtKB-KW"/>
</dbReference>
<organism evidence="14 15">
    <name type="scientific">Pseudoneurospora amorphoporcata</name>
    <dbReference type="NCBI Taxonomy" id="241081"/>
    <lineage>
        <taxon>Eukaryota</taxon>
        <taxon>Fungi</taxon>
        <taxon>Dikarya</taxon>
        <taxon>Ascomycota</taxon>
        <taxon>Pezizomycotina</taxon>
        <taxon>Sordariomycetes</taxon>
        <taxon>Sordariomycetidae</taxon>
        <taxon>Sordariales</taxon>
        <taxon>Sordariaceae</taxon>
        <taxon>Pseudoneurospora</taxon>
    </lineage>
</organism>
<keyword evidence="7" id="KW-0547">Nucleotide-binding</keyword>